<comment type="subcellular location">
    <subcellularLocation>
        <location evidence="1">Cell membrane</location>
        <topology evidence="1">Multi-pass membrane protein</topology>
    </subcellularLocation>
</comment>
<keyword evidence="2" id="KW-0813">Transport</keyword>
<evidence type="ECO:0000313" key="9">
    <source>
        <dbReference type="Proteomes" id="UP000465035"/>
    </source>
</evidence>
<dbReference type="InterPro" id="IPR020846">
    <property type="entry name" value="MFS_dom"/>
</dbReference>
<feature type="transmembrane region" description="Helical" evidence="6">
    <location>
        <begin position="248"/>
        <end position="268"/>
    </location>
</feature>
<reference evidence="8 9" key="1">
    <citation type="submission" date="2019-12" db="EMBL/GenBank/DDBJ databases">
        <title>Lactobacillus hilgardii FLUB.</title>
        <authorList>
            <person name="Gustaw K."/>
        </authorList>
    </citation>
    <scope>NUCLEOTIDE SEQUENCE [LARGE SCALE GENOMIC DNA]</scope>
    <source>
        <strain evidence="8 9">FLUB</strain>
    </source>
</reference>
<dbReference type="Pfam" id="PF07690">
    <property type="entry name" value="MFS_1"/>
    <property type="match status" value="1"/>
</dbReference>
<dbReference type="RefSeq" id="WP_003550686.1">
    <property type="nucleotide sequence ID" value="NZ_CABKOL010000106.1"/>
</dbReference>
<evidence type="ECO:0000313" key="8">
    <source>
        <dbReference type="EMBL" id="QHB53182.1"/>
    </source>
</evidence>
<feature type="transmembrane region" description="Helical" evidence="6">
    <location>
        <begin position="280"/>
        <end position="298"/>
    </location>
</feature>
<dbReference type="Gene3D" id="1.20.1250.20">
    <property type="entry name" value="MFS general substrate transporter like domains"/>
    <property type="match status" value="1"/>
</dbReference>
<feature type="domain" description="Major facilitator superfamily (MFS) profile" evidence="7">
    <location>
        <begin position="1"/>
        <end position="392"/>
    </location>
</feature>
<name>A0A6P1EBK7_LENHI</name>
<dbReference type="InterPro" id="IPR036259">
    <property type="entry name" value="MFS_trans_sf"/>
</dbReference>
<sequence>MKTNYPTNINTGYAYTFFSFFGITGLWVIYLQMQGLSLVEIGLCESIFHVASFLFEVPTGVLADRFSYKSVLIGGRIASILSAVIMLTSHTFLMFAFSFVLSALSYNLQSGTIDALMYDSLIDTRQTKAYPKIISTVNVLYEFGDTAGVVIAGFFVHWHFELTYVISILIGFFALISILMMKEPNVTPSKVSAQVPETIGSILRTSYRVLKTNRVLRNLMFFQAVFAGICTSYYFYFQSLMEKAHFSGLMISLLMVTSAAVNIVGIHFTPIIQKRFPKAVLVNSLSWCLIALLLVSWLDWIPMLMMLFLASQLLSSLVEPIFSSYYNEMIDSKQRATLLSIASVLFSFAMIGLFPLVGWLIEHHNFSFAFGTIGGIILILYITTRIKSRTVLK</sequence>
<feature type="transmembrane region" description="Helical" evidence="6">
    <location>
        <begin position="77"/>
        <end position="101"/>
    </location>
</feature>
<dbReference type="InterPro" id="IPR011701">
    <property type="entry name" value="MFS"/>
</dbReference>
<keyword evidence="3 6" id="KW-0812">Transmembrane</keyword>
<feature type="transmembrane region" description="Helical" evidence="6">
    <location>
        <begin position="366"/>
        <end position="384"/>
    </location>
</feature>
<dbReference type="SMR" id="A0A6P1EBK7"/>
<evidence type="ECO:0000256" key="5">
    <source>
        <dbReference type="ARBA" id="ARBA00023136"/>
    </source>
</evidence>
<keyword evidence="4 6" id="KW-1133">Transmembrane helix</keyword>
<feature type="transmembrane region" description="Helical" evidence="6">
    <location>
        <begin position="162"/>
        <end position="181"/>
    </location>
</feature>
<dbReference type="AlphaFoldDB" id="A0A6P1EBK7"/>
<evidence type="ECO:0000256" key="2">
    <source>
        <dbReference type="ARBA" id="ARBA00022448"/>
    </source>
</evidence>
<organism evidence="8 9">
    <name type="scientific">Lentilactobacillus hilgardii</name>
    <name type="common">Lactobacillus hilgardii</name>
    <dbReference type="NCBI Taxonomy" id="1588"/>
    <lineage>
        <taxon>Bacteria</taxon>
        <taxon>Bacillati</taxon>
        <taxon>Bacillota</taxon>
        <taxon>Bacilli</taxon>
        <taxon>Lactobacillales</taxon>
        <taxon>Lactobacillaceae</taxon>
        <taxon>Lentilactobacillus</taxon>
    </lineage>
</organism>
<gene>
    <name evidence="8" type="ORF">GQR93_13795</name>
</gene>
<dbReference type="EMBL" id="CP047121">
    <property type="protein sequence ID" value="QHB53182.1"/>
    <property type="molecule type" value="Genomic_DNA"/>
</dbReference>
<dbReference type="GO" id="GO:0005886">
    <property type="term" value="C:plasma membrane"/>
    <property type="evidence" value="ECO:0007669"/>
    <property type="project" value="UniProtKB-SubCell"/>
</dbReference>
<dbReference type="InterPro" id="IPR053160">
    <property type="entry name" value="MFS_DHA3_Transporter"/>
</dbReference>
<proteinExistence type="predicted"/>
<dbReference type="Proteomes" id="UP000465035">
    <property type="component" value="Chromosome"/>
</dbReference>
<evidence type="ECO:0000256" key="6">
    <source>
        <dbReference type="SAM" id="Phobius"/>
    </source>
</evidence>
<dbReference type="PANTHER" id="PTHR23530:SF1">
    <property type="entry name" value="PERMEASE, MAJOR FACILITATOR SUPERFAMILY-RELATED"/>
    <property type="match status" value="1"/>
</dbReference>
<feature type="transmembrane region" description="Helical" evidence="6">
    <location>
        <begin position="215"/>
        <end position="236"/>
    </location>
</feature>
<dbReference type="PROSITE" id="PS50850">
    <property type="entry name" value="MFS"/>
    <property type="match status" value="1"/>
</dbReference>
<protein>
    <submittedName>
        <fullName evidence="8">MFS transporter</fullName>
    </submittedName>
</protein>
<feature type="transmembrane region" description="Helical" evidence="6">
    <location>
        <begin position="12"/>
        <end position="31"/>
    </location>
</feature>
<dbReference type="GeneID" id="69059447"/>
<evidence type="ECO:0000256" key="1">
    <source>
        <dbReference type="ARBA" id="ARBA00004651"/>
    </source>
</evidence>
<dbReference type="PANTHER" id="PTHR23530">
    <property type="entry name" value="TRANSPORT PROTEIN-RELATED"/>
    <property type="match status" value="1"/>
</dbReference>
<dbReference type="GO" id="GO:0022857">
    <property type="term" value="F:transmembrane transporter activity"/>
    <property type="evidence" value="ECO:0007669"/>
    <property type="project" value="InterPro"/>
</dbReference>
<evidence type="ECO:0000256" key="3">
    <source>
        <dbReference type="ARBA" id="ARBA00022692"/>
    </source>
</evidence>
<feature type="transmembrane region" description="Helical" evidence="6">
    <location>
        <begin position="133"/>
        <end position="156"/>
    </location>
</feature>
<feature type="transmembrane region" description="Helical" evidence="6">
    <location>
        <begin position="304"/>
        <end position="326"/>
    </location>
</feature>
<feature type="transmembrane region" description="Helical" evidence="6">
    <location>
        <begin position="338"/>
        <end position="360"/>
    </location>
</feature>
<accession>A0A6P1EBK7</accession>
<keyword evidence="5 6" id="KW-0472">Membrane</keyword>
<evidence type="ECO:0000256" key="4">
    <source>
        <dbReference type="ARBA" id="ARBA00022989"/>
    </source>
</evidence>
<evidence type="ECO:0000259" key="7">
    <source>
        <dbReference type="PROSITE" id="PS50850"/>
    </source>
</evidence>
<dbReference type="SUPFAM" id="SSF103473">
    <property type="entry name" value="MFS general substrate transporter"/>
    <property type="match status" value="1"/>
</dbReference>